<keyword evidence="2" id="KW-0808">Transferase</keyword>
<evidence type="ECO:0000313" key="3">
    <source>
        <dbReference type="Proteomes" id="UP000436694"/>
    </source>
</evidence>
<organism evidence="2 3">
    <name type="scientific">Tritonibacter aquimaris</name>
    <dbReference type="NCBI Taxonomy" id="2663379"/>
    <lineage>
        <taxon>Bacteria</taxon>
        <taxon>Pseudomonadati</taxon>
        <taxon>Pseudomonadota</taxon>
        <taxon>Alphaproteobacteria</taxon>
        <taxon>Rhodobacterales</taxon>
        <taxon>Paracoccaceae</taxon>
        <taxon>Tritonibacter</taxon>
    </lineage>
</organism>
<evidence type="ECO:0000313" key="2">
    <source>
        <dbReference type="EMBL" id="MQY44117.1"/>
    </source>
</evidence>
<dbReference type="Pfam" id="PF04230">
    <property type="entry name" value="PS_pyruv_trans"/>
    <property type="match status" value="1"/>
</dbReference>
<dbReference type="EMBL" id="WIXK01000011">
    <property type="protein sequence ID" value="MQY44117.1"/>
    <property type="molecule type" value="Genomic_DNA"/>
</dbReference>
<dbReference type="PANTHER" id="PTHR36836:SF1">
    <property type="entry name" value="COLANIC ACID BIOSYNTHESIS PROTEIN WCAK"/>
    <property type="match status" value="1"/>
</dbReference>
<reference evidence="2 3" key="1">
    <citation type="submission" date="2019-10" db="EMBL/GenBank/DDBJ databases">
        <title>Epibacterium sp. nov., isolated from seawater.</title>
        <authorList>
            <person name="Zhang X."/>
            <person name="Li N."/>
        </authorList>
    </citation>
    <scope>NUCLEOTIDE SEQUENCE [LARGE SCALE GENOMIC DNA]</scope>
    <source>
        <strain evidence="2 3">SM1969</strain>
    </source>
</reference>
<dbReference type="PANTHER" id="PTHR36836">
    <property type="entry name" value="COLANIC ACID BIOSYNTHESIS PROTEIN WCAK"/>
    <property type="match status" value="1"/>
</dbReference>
<protein>
    <submittedName>
        <fullName evidence="2">Polysaccharide pyruvyl transferase family protein</fullName>
    </submittedName>
</protein>
<keyword evidence="3" id="KW-1185">Reference proteome</keyword>
<proteinExistence type="predicted"/>
<dbReference type="RefSeq" id="WP_153549014.1">
    <property type="nucleotide sequence ID" value="NZ_WIXK01000011.1"/>
</dbReference>
<name>A0A844AW55_9RHOB</name>
<feature type="domain" description="Polysaccharide pyruvyl transferase" evidence="1">
    <location>
        <begin position="73"/>
        <end position="319"/>
    </location>
</feature>
<evidence type="ECO:0000259" key="1">
    <source>
        <dbReference type="Pfam" id="PF04230"/>
    </source>
</evidence>
<dbReference type="GO" id="GO:0016740">
    <property type="term" value="F:transferase activity"/>
    <property type="evidence" value="ECO:0007669"/>
    <property type="project" value="UniProtKB-KW"/>
</dbReference>
<sequence length="393" mass="42026">MAAPVLNICLIMHSTRSDNLGVGALTVSEVAILRDCAVRIGCELKITVVDWKDARIPYVTGADIHVVDMDGRFLVSPSGFFKTVRQADLVIDIGAGDSFADIYGAGRLKRMFAMKFLTHIAGTPLVVAPQTIGPFTKGWSKVLAKLSLRLSKLVATRDAKSTAALRDLGYRGTAIEASDVALRLPFEPGDKAAGKTRVGINVSGLLMAGGYTGKNELGIALDYPGLIRRLIAAFQDKGAEVHLVPHVIVREGRMVMEDDARASAALVEEFPGTILAPAFDSPSEAKTYISGLDFFMGARMHACIGAFSSGVPVMPMAYSRKFEGLFGSIGFDRTVDCTSETGDVIFAKIMAGFEARDTIAQEVATALSNGREKLGLYEAALQDVIKNMLAAKK</sequence>
<dbReference type="InterPro" id="IPR007345">
    <property type="entry name" value="Polysacch_pyruvyl_Trfase"/>
</dbReference>
<accession>A0A844AW55</accession>
<comment type="caution">
    <text evidence="2">The sequence shown here is derived from an EMBL/GenBank/DDBJ whole genome shotgun (WGS) entry which is preliminary data.</text>
</comment>
<dbReference type="Proteomes" id="UP000436694">
    <property type="component" value="Unassembled WGS sequence"/>
</dbReference>
<dbReference type="AlphaFoldDB" id="A0A844AW55"/>
<gene>
    <name evidence="2" type="ORF">GG681_15840</name>
</gene>